<name>A0A8J5KY46_ZINOF</name>
<dbReference type="Proteomes" id="UP000734854">
    <property type="component" value="Unassembled WGS sequence"/>
</dbReference>
<evidence type="ECO:0000313" key="2">
    <source>
        <dbReference type="Proteomes" id="UP000734854"/>
    </source>
</evidence>
<proteinExistence type="predicted"/>
<reference evidence="1 2" key="1">
    <citation type="submission" date="2020-08" db="EMBL/GenBank/DDBJ databases">
        <title>Plant Genome Project.</title>
        <authorList>
            <person name="Zhang R.-G."/>
        </authorList>
    </citation>
    <scope>NUCLEOTIDE SEQUENCE [LARGE SCALE GENOMIC DNA]</scope>
    <source>
        <tissue evidence="1">Rhizome</tissue>
    </source>
</reference>
<dbReference type="AlphaFoldDB" id="A0A8J5KY46"/>
<sequence length="96" mass="10635">MADVMKILGLTLAECLFVAIQVYLKALTSFRAPKNLIIGITGPESAIRQTTRGDAMPSQFGYLLDSNMEMVRFFGAEYDPQQLAEAIKMEVNTSSR</sequence>
<keyword evidence="2" id="KW-1185">Reference proteome</keyword>
<accession>A0A8J5KY46</accession>
<protein>
    <submittedName>
        <fullName evidence="1">Uncharacterized protein</fullName>
    </submittedName>
</protein>
<gene>
    <name evidence="1" type="ORF">ZIOFF_040607</name>
</gene>
<comment type="caution">
    <text evidence="1">The sequence shown here is derived from an EMBL/GenBank/DDBJ whole genome shotgun (WGS) entry which is preliminary data.</text>
</comment>
<organism evidence="1 2">
    <name type="scientific">Zingiber officinale</name>
    <name type="common">Ginger</name>
    <name type="synonym">Amomum zingiber</name>
    <dbReference type="NCBI Taxonomy" id="94328"/>
    <lineage>
        <taxon>Eukaryota</taxon>
        <taxon>Viridiplantae</taxon>
        <taxon>Streptophyta</taxon>
        <taxon>Embryophyta</taxon>
        <taxon>Tracheophyta</taxon>
        <taxon>Spermatophyta</taxon>
        <taxon>Magnoliopsida</taxon>
        <taxon>Liliopsida</taxon>
        <taxon>Zingiberales</taxon>
        <taxon>Zingiberaceae</taxon>
        <taxon>Zingiber</taxon>
    </lineage>
</organism>
<dbReference type="EMBL" id="JACMSC010000011">
    <property type="protein sequence ID" value="KAG6500754.1"/>
    <property type="molecule type" value="Genomic_DNA"/>
</dbReference>
<evidence type="ECO:0000313" key="1">
    <source>
        <dbReference type="EMBL" id="KAG6500754.1"/>
    </source>
</evidence>